<dbReference type="SUPFAM" id="SSF53098">
    <property type="entry name" value="Ribonuclease H-like"/>
    <property type="match status" value="1"/>
</dbReference>
<dbReference type="RefSeq" id="WP_306704705.1">
    <property type="nucleotide sequence ID" value="NZ_JAUJFI010000024.1"/>
</dbReference>
<gene>
    <name evidence="1" type="ORF">QSG27_07395</name>
</gene>
<organism evidence="1 2">
    <name type="scientific">Azospirillum isscasi</name>
    <dbReference type="NCBI Taxonomy" id="3053926"/>
    <lineage>
        <taxon>Bacteria</taxon>
        <taxon>Pseudomonadati</taxon>
        <taxon>Pseudomonadota</taxon>
        <taxon>Alphaproteobacteria</taxon>
        <taxon>Rhodospirillales</taxon>
        <taxon>Azospirillaceae</taxon>
        <taxon>Azospirillum</taxon>
    </lineage>
</organism>
<keyword evidence="2" id="KW-1185">Reference proteome</keyword>
<reference evidence="1 2" key="1">
    <citation type="submission" date="2023-06" db="EMBL/GenBank/DDBJ databases">
        <title>Azospirillum isscasensis sp.nov, a bacterium isolated from rhizosphere soil of rice.</title>
        <authorList>
            <person name="Wang H."/>
        </authorList>
    </citation>
    <scope>NUCLEOTIDE SEQUENCE [LARGE SCALE GENOMIC DNA]</scope>
    <source>
        <strain evidence="1 2">C340-1</strain>
    </source>
</reference>
<evidence type="ECO:0000313" key="1">
    <source>
        <dbReference type="EMBL" id="MDQ2102517.1"/>
    </source>
</evidence>
<protein>
    <submittedName>
        <fullName evidence="1">Uncharacterized protein</fullName>
    </submittedName>
</protein>
<evidence type="ECO:0000313" key="2">
    <source>
        <dbReference type="Proteomes" id="UP001227317"/>
    </source>
</evidence>
<dbReference type="Proteomes" id="UP001227317">
    <property type="component" value="Unassembled WGS sequence"/>
</dbReference>
<proteinExistence type="predicted"/>
<dbReference type="InterPro" id="IPR036397">
    <property type="entry name" value="RNaseH_sf"/>
</dbReference>
<dbReference type="EMBL" id="JAUJFI010000024">
    <property type="protein sequence ID" value="MDQ2102517.1"/>
    <property type="molecule type" value="Genomic_DNA"/>
</dbReference>
<name>A0ABU0WF32_9PROT</name>
<comment type="caution">
    <text evidence="1">The sequence shown here is derived from an EMBL/GenBank/DDBJ whole genome shotgun (WGS) entry which is preliminary data.</text>
</comment>
<accession>A0ABU0WF32</accession>
<dbReference type="Gene3D" id="3.30.420.10">
    <property type="entry name" value="Ribonuclease H-like superfamily/Ribonuclease H"/>
    <property type="match status" value="1"/>
</dbReference>
<sequence length="102" mass="11332">MNLDDFSALLWVHGATAAVNPSLKYFQGKRRIPAPLALRQHAGATLLDQLAAEILGLSKMNWNTFDLYTKFPATLQSSGEIARIGSLLQRFGASSYDYRLFI</sequence>
<dbReference type="InterPro" id="IPR012337">
    <property type="entry name" value="RNaseH-like_sf"/>
</dbReference>